<dbReference type="AlphaFoldDB" id="A0AAD1XT56"/>
<keyword evidence="1" id="KW-0812">Transmembrane</keyword>
<dbReference type="Proteomes" id="UP001295684">
    <property type="component" value="Unassembled WGS sequence"/>
</dbReference>
<feature type="transmembrane region" description="Helical" evidence="1">
    <location>
        <begin position="185"/>
        <end position="205"/>
    </location>
</feature>
<gene>
    <name evidence="2" type="ORF">ECRASSUSDP1_LOCUS19516</name>
</gene>
<keyword evidence="1" id="KW-0472">Membrane</keyword>
<reference evidence="2" key="1">
    <citation type="submission" date="2023-07" db="EMBL/GenBank/DDBJ databases">
        <authorList>
            <consortium name="AG Swart"/>
            <person name="Singh M."/>
            <person name="Singh A."/>
            <person name="Seah K."/>
            <person name="Emmerich C."/>
        </authorList>
    </citation>
    <scope>NUCLEOTIDE SEQUENCE</scope>
    <source>
        <strain evidence="2">DP1</strain>
    </source>
</reference>
<evidence type="ECO:0000313" key="3">
    <source>
        <dbReference type="Proteomes" id="UP001295684"/>
    </source>
</evidence>
<dbReference type="EMBL" id="CAMPGE010019812">
    <property type="protein sequence ID" value="CAI2378121.1"/>
    <property type="molecule type" value="Genomic_DNA"/>
</dbReference>
<organism evidence="2 3">
    <name type="scientific">Euplotes crassus</name>
    <dbReference type="NCBI Taxonomy" id="5936"/>
    <lineage>
        <taxon>Eukaryota</taxon>
        <taxon>Sar</taxon>
        <taxon>Alveolata</taxon>
        <taxon>Ciliophora</taxon>
        <taxon>Intramacronucleata</taxon>
        <taxon>Spirotrichea</taxon>
        <taxon>Hypotrichia</taxon>
        <taxon>Euplotida</taxon>
        <taxon>Euplotidae</taxon>
        <taxon>Moneuplotes</taxon>
    </lineage>
</organism>
<feature type="transmembrane region" description="Helical" evidence="1">
    <location>
        <begin position="156"/>
        <end position="178"/>
    </location>
</feature>
<accession>A0AAD1XT56</accession>
<proteinExistence type="predicted"/>
<protein>
    <submittedName>
        <fullName evidence="2">Uncharacterized protein</fullName>
    </submittedName>
</protein>
<comment type="caution">
    <text evidence="2">The sequence shown here is derived from an EMBL/GenBank/DDBJ whole genome shotgun (WGS) entry which is preliminary data.</text>
</comment>
<evidence type="ECO:0000313" key="2">
    <source>
        <dbReference type="EMBL" id="CAI2378121.1"/>
    </source>
</evidence>
<name>A0AAD1XT56_EUPCR</name>
<feature type="transmembrane region" description="Helical" evidence="1">
    <location>
        <begin position="131"/>
        <end position="150"/>
    </location>
</feature>
<sequence length="206" mass="23539">MTAFFFGSTGASGLVKASAVLFLSLLLCNFHLDLLHHCLSSALIQQHTCNSILHNKLIILNFPWQISLPLNHLSHHTINRISSRHLLQSLEHFYATLFPPLPLYLLLPILLLILNLLILNLLILNLLILNLLLLLLLLLLTPLTLLLMYILNCLDILSFFSIFRFFLMFLLLLTLFRFLTFLSKILGLLMFLVFLTGRACATHLLI</sequence>
<feature type="transmembrane region" description="Helical" evidence="1">
    <location>
        <begin position="103"/>
        <end position="124"/>
    </location>
</feature>
<evidence type="ECO:0000256" key="1">
    <source>
        <dbReference type="SAM" id="Phobius"/>
    </source>
</evidence>
<keyword evidence="3" id="KW-1185">Reference proteome</keyword>
<keyword evidence="1" id="KW-1133">Transmembrane helix</keyword>